<name>A0ABQ4WKF6_9ASTR</name>
<dbReference type="Gene3D" id="3.60.10.10">
    <property type="entry name" value="Endonuclease/exonuclease/phosphatase"/>
    <property type="match status" value="1"/>
</dbReference>
<dbReference type="EMBL" id="BQNB010008702">
    <property type="protein sequence ID" value="GJS53101.1"/>
    <property type="molecule type" value="Genomic_DNA"/>
</dbReference>
<dbReference type="PANTHER" id="PTHR33116">
    <property type="entry name" value="REVERSE TRANSCRIPTASE ZINC-BINDING DOMAIN-CONTAINING PROTEIN-RELATED-RELATED"/>
    <property type="match status" value="1"/>
</dbReference>
<protein>
    <submittedName>
        <fullName evidence="1">RNA-directed DNA polymerase, eukaryota, reverse transcriptase zinc-binding domain protein</fullName>
    </submittedName>
</protein>
<evidence type="ECO:0000313" key="1">
    <source>
        <dbReference type="EMBL" id="GJS53101.1"/>
    </source>
</evidence>
<dbReference type="PANTHER" id="PTHR33116:SF79">
    <property type="entry name" value="REVERSE TRANSCRIPTASE DOMAIN, ZINC FINGER, CCHC-TYPE-RELATED"/>
    <property type="match status" value="1"/>
</dbReference>
<reference evidence="1" key="1">
    <citation type="journal article" date="2022" name="Int. J. Mol. Sci.">
        <title>Draft Genome of Tanacetum Coccineum: Genomic Comparison of Closely Related Tanacetum-Family Plants.</title>
        <authorList>
            <person name="Yamashiro T."/>
            <person name="Shiraishi A."/>
            <person name="Nakayama K."/>
            <person name="Satake H."/>
        </authorList>
    </citation>
    <scope>NUCLEOTIDE SEQUENCE</scope>
</reference>
<keyword evidence="1" id="KW-0808">Transferase</keyword>
<gene>
    <name evidence="1" type="ORF">Tco_0626463</name>
</gene>
<keyword evidence="1" id="KW-0695">RNA-directed DNA polymerase</keyword>
<sequence>MGLIWSNIINRWDGEVLIMGDFNEVRRKTERFGSVFNVQGADMFNTFIANAGLEEIPLGGSSFTWCHKSATKMSKLDRYFNHWTELDGFNKFVIDTWNSAPVETNAMRNVMQKFKFLKGKIREWLKIFSNTKQELRSGILKEELNRIDAGIMIRPSSDIINNRRMEEKGIHLSPLVNLSHMFYADDAVFVGQWCDDNINTLVHVLECFFRASGLRINMSKSKIMGVNVGDDKIKVAASKLGCLILNTPFTYLGTKVGGNMSRVQAWTEIIDKVKSRLSNWKLKSLSIGGRLTLLKSVLGSIPIFHMSIFKVPLTVLRSLESIRCQFFNGHELKSNKSSWVKWNSVLAAKEKGGLGVSSLFALNRALLMKWFWRFYSHNDSLWSRVIKAIYGVDGEVNKVSKYASRSCWRDIINEVRKLKDQGINMRDFMYIKVGNGETTKFWDDIWIGSKPLKLLFPRIYALDNIKDATICMKLNEPSLDNNFRRSTSSLSSRFIDDQRLLTVDSKTLWIKSVPIKVNILAWKIKLEALPTRFNISRRVRQIARKICSWWDIEYSDVNSFTEWINWMASLRLQSKVKMMIQGVFFVVWWLVWSYRNKLLFEEKKPSKAIIFDDVVSISFYWCKSRCKASFSWDDWLKNPSLISL</sequence>
<accession>A0ABQ4WKF6</accession>
<reference evidence="1" key="2">
    <citation type="submission" date="2022-01" db="EMBL/GenBank/DDBJ databases">
        <authorList>
            <person name="Yamashiro T."/>
            <person name="Shiraishi A."/>
            <person name="Satake H."/>
            <person name="Nakayama K."/>
        </authorList>
    </citation>
    <scope>NUCLEOTIDE SEQUENCE</scope>
</reference>
<dbReference type="GO" id="GO:0003964">
    <property type="term" value="F:RNA-directed DNA polymerase activity"/>
    <property type="evidence" value="ECO:0007669"/>
    <property type="project" value="UniProtKB-KW"/>
</dbReference>
<dbReference type="InterPro" id="IPR036691">
    <property type="entry name" value="Endo/exonu/phosph_ase_sf"/>
</dbReference>
<dbReference type="Proteomes" id="UP001151760">
    <property type="component" value="Unassembled WGS sequence"/>
</dbReference>
<dbReference type="SUPFAM" id="SSF56219">
    <property type="entry name" value="DNase I-like"/>
    <property type="match status" value="1"/>
</dbReference>
<evidence type="ECO:0000313" key="2">
    <source>
        <dbReference type="Proteomes" id="UP001151760"/>
    </source>
</evidence>
<keyword evidence="1" id="KW-0548">Nucleotidyltransferase</keyword>
<organism evidence="1 2">
    <name type="scientific">Tanacetum coccineum</name>
    <dbReference type="NCBI Taxonomy" id="301880"/>
    <lineage>
        <taxon>Eukaryota</taxon>
        <taxon>Viridiplantae</taxon>
        <taxon>Streptophyta</taxon>
        <taxon>Embryophyta</taxon>
        <taxon>Tracheophyta</taxon>
        <taxon>Spermatophyta</taxon>
        <taxon>Magnoliopsida</taxon>
        <taxon>eudicotyledons</taxon>
        <taxon>Gunneridae</taxon>
        <taxon>Pentapetalae</taxon>
        <taxon>asterids</taxon>
        <taxon>campanulids</taxon>
        <taxon>Asterales</taxon>
        <taxon>Asteraceae</taxon>
        <taxon>Asteroideae</taxon>
        <taxon>Anthemideae</taxon>
        <taxon>Anthemidinae</taxon>
        <taxon>Tanacetum</taxon>
    </lineage>
</organism>
<comment type="caution">
    <text evidence="1">The sequence shown here is derived from an EMBL/GenBank/DDBJ whole genome shotgun (WGS) entry which is preliminary data.</text>
</comment>
<proteinExistence type="predicted"/>
<keyword evidence="2" id="KW-1185">Reference proteome</keyword>